<dbReference type="EMBL" id="ASWL01000009">
    <property type="protein sequence ID" value="EOU15741.1"/>
    <property type="molecule type" value="Genomic_DNA"/>
</dbReference>
<reference evidence="2 4" key="2">
    <citation type="submission" date="2013-03" db="EMBL/GenBank/DDBJ databases">
        <title>The Genome Sequence of Enterococcus avium ATCC_14025 (PacBio/Illumina hybrid assembly).</title>
        <authorList>
            <consortium name="The Broad Institute Genomics Platform"/>
            <consortium name="The Broad Institute Genome Sequencing Center for Infectious Disease"/>
            <person name="Earl A."/>
            <person name="Russ C."/>
            <person name="Gilmore M."/>
            <person name="Surin D."/>
            <person name="Walker B."/>
            <person name="Young S."/>
            <person name="Zeng Q."/>
            <person name="Gargeya S."/>
            <person name="Fitzgerald M."/>
            <person name="Haas B."/>
            <person name="Abouelleil A."/>
            <person name="Allen A.W."/>
            <person name="Alvarado L."/>
            <person name="Arachchi H.M."/>
            <person name="Berlin A.M."/>
            <person name="Chapman S.B."/>
            <person name="Gainer-Dewar J."/>
            <person name="Goldberg J."/>
            <person name="Griggs A."/>
            <person name="Gujja S."/>
            <person name="Hansen M."/>
            <person name="Howarth C."/>
            <person name="Imamovic A."/>
            <person name="Ireland A."/>
            <person name="Larimer J."/>
            <person name="McCowan C."/>
            <person name="Murphy C."/>
            <person name="Pearson M."/>
            <person name="Poon T.W."/>
            <person name="Priest M."/>
            <person name="Roberts A."/>
            <person name="Saif S."/>
            <person name="Shea T."/>
            <person name="Sisk P."/>
            <person name="Sykes S."/>
            <person name="Wortman J."/>
            <person name="Nusbaum C."/>
            <person name="Birren B."/>
        </authorList>
    </citation>
    <scope>NUCLEOTIDE SEQUENCE [LARGE SCALE GENOMIC DNA]</scope>
    <source>
        <strain evidence="2 4">ATCC 14025</strain>
    </source>
</reference>
<name>A0AAV3IVV3_ENTAV</name>
<dbReference type="RefSeq" id="WP_016181681.1">
    <property type="nucleotide sequence ID" value="NZ_KE136367.1"/>
</dbReference>
<comment type="caution">
    <text evidence="2">The sequence shown here is derived from an EMBL/GenBank/DDBJ whole genome shotgun (WGS) entry which is preliminary data.</text>
</comment>
<evidence type="ECO:0000313" key="3">
    <source>
        <dbReference type="Proteomes" id="UP000014104"/>
    </source>
</evidence>
<organism evidence="2 4">
    <name type="scientific">Enterococcus avium ATCC 14025</name>
    <dbReference type="NCBI Taxonomy" id="1140002"/>
    <lineage>
        <taxon>Bacteria</taxon>
        <taxon>Bacillati</taxon>
        <taxon>Bacillota</taxon>
        <taxon>Bacilli</taxon>
        <taxon>Lactobacillales</taxon>
        <taxon>Enterococcaceae</taxon>
        <taxon>Enterococcus</taxon>
    </lineage>
</organism>
<dbReference type="EMBL" id="AHYV01000042">
    <property type="protein sequence ID" value="EOT40030.1"/>
    <property type="molecule type" value="Genomic_DNA"/>
</dbReference>
<dbReference type="Proteomes" id="UP000014107">
    <property type="component" value="Unassembled WGS sequence"/>
</dbReference>
<dbReference type="AlphaFoldDB" id="A0AAV3IVV3"/>
<protein>
    <submittedName>
        <fullName evidence="2">Uncharacterized protein</fullName>
    </submittedName>
</protein>
<sequence length="321" mass="36902">MAKQKIRFNYFEPQLIVENNELVTWDMKKFLDAILNNKRSFNASVFLGDEVSDLEWNSCGYDYANNLYYLQLSKLRSKNIPSRKKINQDKEDINLADDEYLGEFNLLIYDPRTNVLVTQGNFYGLNVKQIALTLSGLRMRVNDLNHERDGDVPYVVNLAPIIDSNAIEKVMQNEIYRKITIKGADFNEIADEELDSDVLSRSIAALSEVHGVNFEVTLSMAKTGKSESLDSEEVRRMIRDVLKLTREKDLDVGMHVTSRRDIESSMEYIDLLTPKLSSEIVLEVQNRSTIGAEYIFNGFKEQNYFAAGISMQNKLIRLLPR</sequence>
<proteinExistence type="predicted"/>
<accession>A0AAV3IVV3</accession>
<dbReference type="Pfam" id="PF20505">
    <property type="entry name" value="DUF6731"/>
    <property type="match status" value="1"/>
</dbReference>
<dbReference type="Proteomes" id="UP000014104">
    <property type="component" value="Unassembled WGS sequence"/>
</dbReference>
<evidence type="ECO:0000313" key="2">
    <source>
        <dbReference type="EMBL" id="EOU15741.1"/>
    </source>
</evidence>
<evidence type="ECO:0000313" key="4">
    <source>
        <dbReference type="Proteomes" id="UP000014107"/>
    </source>
</evidence>
<keyword evidence="3" id="KW-1185">Reference proteome</keyword>
<reference evidence="1 3" key="1">
    <citation type="submission" date="2013-03" db="EMBL/GenBank/DDBJ databases">
        <title>The Genome Sequence of Enterococcus avium ATCC_14025 (Illumina only assembly).</title>
        <authorList>
            <consortium name="The Broad Institute Genomics Platform"/>
            <consortium name="The Broad Institute Genome Sequencing Center for Infectious Disease"/>
            <person name="Earl A."/>
            <person name="Russ C."/>
            <person name="Gilmore M."/>
            <person name="Surin D."/>
            <person name="Walker B."/>
            <person name="Young S."/>
            <person name="Zeng Q."/>
            <person name="Gargeya S."/>
            <person name="Fitzgerald M."/>
            <person name="Haas B."/>
            <person name="Abouelleil A."/>
            <person name="Allen A.W."/>
            <person name="Alvarado L."/>
            <person name="Arachchi H.M."/>
            <person name="Berlin A.M."/>
            <person name="Chapman S.B."/>
            <person name="Gainer-Dewar J."/>
            <person name="Goldberg J."/>
            <person name="Griggs A."/>
            <person name="Gujja S."/>
            <person name="Hansen M."/>
            <person name="Howarth C."/>
            <person name="Imamovic A."/>
            <person name="Ireland A."/>
            <person name="Larimer J."/>
            <person name="McCowan C."/>
            <person name="Murphy C."/>
            <person name="Pearson M."/>
            <person name="Poon T.W."/>
            <person name="Priest M."/>
            <person name="Roberts A."/>
            <person name="Saif S."/>
            <person name="Shea T."/>
            <person name="Sisk P."/>
            <person name="Sykes S."/>
            <person name="Wortman J."/>
            <person name="Nusbaum C."/>
            <person name="Birren B."/>
        </authorList>
    </citation>
    <scope>NUCLEOTIDE SEQUENCE [LARGE SCALE GENOMIC DNA]</scope>
    <source>
        <strain evidence="1 3">ATCC 14025</strain>
    </source>
</reference>
<gene>
    <name evidence="2" type="ORF">I570_04396</name>
    <name evidence="1" type="ORF">OMU_03914</name>
</gene>
<evidence type="ECO:0000313" key="1">
    <source>
        <dbReference type="EMBL" id="EOT40030.1"/>
    </source>
</evidence>
<dbReference type="InterPro" id="IPR046618">
    <property type="entry name" value="DUF6731"/>
</dbReference>